<dbReference type="EMBL" id="JBHSMT010000029">
    <property type="protein sequence ID" value="MFC5476125.1"/>
    <property type="molecule type" value="Genomic_DNA"/>
</dbReference>
<name>A0ABW0MEV5_9BURK</name>
<dbReference type="CDD" id="cd02440">
    <property type="entry name" value="AdoMet_MTases"/>
    <property type="match status" value="1"/>
</dbReference>
<organism evidence="4 5">
    <name type="scientific">Paraherbaspirillum soli</name>
    <dbReference type="NCBI Taxonomy" id="631222"/>
    <lineage>
        <taxon>Bacteria</taxon>
        <taxon>Pseudomonadati</taxon>
        <taxon>Pseudomonadota</taxon>
        <taxon>Betaproteobacteria</taxon>
        <taxon>Burkholderiales</taxon>
        <taxon>Oxalobacteraceae</taxon>
        <taxon>Paraherbaspirillum</taxon>
    </lineage>
</organism>
<dbReference type="PANTHER" id="PTHR11579:SF18">
    <property type="entry name" value="PROTEIN-L-ISOASPARTATE O-METHYLTRANSFERASE"/>
    <property type="match status" value="1"/>
</dbReference>
<proteinExistence type="inferred from homology"/>
<dbReference type="PANTHER" id="PTHR11579">
    <property type="entry name" value="PROTEIN-L-ISOASPARTATE O-METHYLTRANSFERASE"/>
    <property type="match status" value="1"/>
</dbReference>
<protein>
    <recommendedName>
        <fullName evidence="2">Protein-L-isoaspartate O-methyltransferase</fullName>
    </recommendedName>
    <alternativeName>
        <fullName evidence="3">Protein L-isoaspartyl methyltransferase</fullName>
    </alternativeName>
</protein>
<sequence length="219" mass="24194">MNIEQARFNMIEQQIRPWNVLDLDILELLTVVRREEFVPAAYRSLAFSDTEIPLPGGQNMLSPKVEARLLQEAAIKKHEHVLEIGAGSGYMAALLCYKARHVTTVEIAPELKAMAEKNLAAYGITNVDVALGNGAQGWTEGAEKTYDVIMLSGSLQTLPEAFRQQLNVGGRIVAILGEAPVMTAQVITRTSETQFSTRQLFETNIKPLRDAAAHSHFTF</sequence>
<dbReference type="Gene3D" id="3.40.50.150">
    <property type="entry name" value="Vaccinia Virus protein VP39"/>
    <property type="match status" value="1"/>
</dbReference>
<comment type="similarity">
    <text evidence="1">Belongs to the methyltransferase superfamily. L-isoaspartyl/D-aspartyl protein methyltransferase family.</text>
</comment>
<reference evidence="5" key="1">
    <citation type="journal article" date="2019" name="Int. J. Syst. Evol. Microbiol.">
        <title>The Global Catalogue of Microorganisms (GCM) 10K type strain sequencing project: providing services to taxonomists for standard genome sequencing and annotation.</title>
        <authorList>
            <consortium name="The Broad Institute Genomics Platform"/>
            <consortium name="The Broad Institute Genome Sequencing Center for Infectious Disease"/>
            <person name="Wu L."/>
            <person name="Ma J."/>
        </authorList>
    </citation>
    <scope>NUCLEOTIDE SEQUENCE [LARGE SCALE GENOMIC DNA]</scope>
    <source>
        <strain evidence="5">JCM 17066</strain>
    </source>
</reference>
<dbReference type="RefSeq" id="WP_378999999.1">
    <property type="nucleotide sequence ID" value="NZ_JBHSMT010000029.1"/>
</dbReference>
<evidence type="ECO:0000256" key="1">
    <source>
        <dbReference type="ARBA" id="ARBA00005369"/>
    </source>
</evidence>
<dbReference type="Pfam" id="PF01135">
    <property type="entry name" value="PCMT"/>
    <property type="match status" value="1"/>
</dbReference>
<evidence type="ECO:0000313" key="5">
    <source>
        <dbReference type="Proteomes" id="UP001596045"/>
    </source>
</evidence>
<comment type="caution">
    <text evidence="4">The sequence shown here is derived from an EMBL/GenBank/DDBJ whole genome shotgun (WGS) entry which is preliminary data.</text>
</comment>
<evidence type="ECO:0000256" key="2">
    <source>
        <dbReference type="ARBA" id="ARBA00013346"/>
    </source>
</evidence>
<dbReference type="InterPro" id="IPR029063">
    <property type="entry name" value="SAM-dependent_MTases_sf"/>
</dbReference>
<keyword evidence="5" id="KW-1185">Reference proteome</keyword>
<dbReference type="Proteomes" id="UP001596045">
    <property type="component" value="Unassembled WGS sequence"/>
</dbReference>
<accession>A0ABW0MEV5</accession>
<evidence type="ECO:0000313" key="4">
    <source>
        <dbReference type="EMBL" id="MFC5476125.1"/>
    </source>
</evidence>
<evidence type="ECO:0000256" key="3">
    <source>
        <dbReference type="ARBA" id="ARBA00030757"/>
    </source>
</evidence>
<gene>
    <name evidence="4" type="ORF">ACFPM8_19360</name>
</gene>
<dbReference type="InterPro" id="IPR000682">
    <property type="entry name" value="PCMT"/>
</dbReference>
<dbReference type="SUPFAM" id="SSF53335">
    <property type="entry name" value="S-adenosyl-L-methionine-dependent methyltransferases"/>
    <property type="match status" value="1"/>
</dbReference>